<proteinExistence type="predicted"/>
<protein>
    <recommendedName>
        <fullName evidence="2">Prolyl 4-hydroxylase alpha subunit Fe(2+) 2OG dioxygenase domain-containing protein</fullName>
    </recommendedName>
</protein>
<name>A0A6C0JQH3_9ZZZZ</name>
<sequence length="260" mass="31258">MLDKEKYLEYKLHLLDKLNTVETNNDPFKNVFIRNILHPELYENLYENVIVNLYKNENEIKRINDKSHISTKYIIKLFTDDDIKYSILKKFYISLENFFNISINTDDFMYTYFPQNSTQEIHTDMPYKFLSFVFYFPDRNVELSQEEKNKNGTILYDKKLDPHYINTYEENSMCVFAPHFYTYHGYKTTINRAALVIFYTDTKNPPTKKSDFFPNSTEFMFQVYDKLKKFSLIEYKDPDKLNHEIKNCLVNSMSGKVINT</sequence>
<dbReference type="AlphaFoldDB" id="A0A6C0JQH3"/>
<accession>A0A6C0JQH3</accession>
<evidence type="ECO:0000313" key="1">
    <source>
        <dbReference type="EMBL" id="QHU06930.1"/>
    </source>
</evidence>
<reference evidence="1" key="1">
    <citation type="journal article" date="2020" name="Nature">
        <title>Giant virus diversity and host interactions through global metagenomics.</title>
        <authorList>
            <person name="Schulz F."/>
            <person name="Roux S."/>
            <person name="Paez-Espino D."/>
            <person name="Jungbluth S."/>
            <person name="Walsh D.A."/>
            <person name="Denef V.J."/>
            <person name="McMahon K.D."/>
            <person name="Konstantinidis K.T."/>
            <person name="Eloe-Fadrosh E.A."/>
            <person name="Kyrpides N.C."/>
            <person name="Woyke T."/>
        </authorList>
    </citation>
    <scope>NUCLEOTIDE SEQUENCE</scope>
    <source>
        <strain evidence="1">GVMAG-S-1038524-41</strain>
    </source>
</reference>
<dbReference type="EMBL" id="MN740669">
    <property type="protein sequence ID" value="QHU06930.1"/>
    <property type="molecule type" value="Genomic_DNA"/>
</dbReference>
<organism evidence="1">
    <name type="scientific">viral metagenome</name>
    <dbReference type="NCBI Taxonomy" id="1070528"/>
    <lineage>
        <taxon>unclassified sequences</taxon>
        <taxon>metagenomes</taxon>
        <taxon>organismal metagenomes</taxon>
    </lineage>
</organism>
<dbReference type="Gene3D" id="2.60.120.620">
    <property type="entry name" value="q2cbj1_9rhob like domain"/>
    <property type="match status" value="1"/>
</dbReference>
<evidence type="ECO:0008006" key="2">
    <source>
        <dbReference type="Google" id="ProtNLM"/>
    </source>
</evidence>